<gene>
    <name evidence="1" type="ORF">M9458_001370</name>
</gene>
<feature type="non-terminal residue" evidence="1">
    <location>
        <position position="134"/>
    </location>
</feature>
<keyword evidence="2" id="KW-1185">Reference proteome</keyword>
<name>A0ABD0RZY9_CIRMR</name>
<dbReference type="AlphaFoldDB" id="A0ABD0RZY9"/>
<proteinExistence type="predicted"/>
<dbReference type="EMBL" id="JAMKFB020000001">
    <property type="protein sequence ID" value="KAL0203352.1"/>
    <property type="molecule type" value="Genomic_DNA"/>
</dbReference>
<evidence type="ECO:0000313" key="2">
    <source>
        <dbReference type="Proteomes" id="UP001529510"/>
    </source>
</evidence>
<sequence>RTKKLEFASADESEQYTVWERKLFSFLPSKASKGEVRKGSKGRIFIIRHVTFDDEGTYTLYNHFGSAITSYIVRVKTNREVIDCIAGETLTIPLSGLNRSDATLNFHSNYSSATLVENGTFVAQNHPDYINRLK</sequence>
<comment type="caution">
    <text evidence="1">The sequence shown here is derived from an EMBL/GenBank/DDBJ whole genome shotgun (WGS) entry which is preliminary data.</text>
</comment>
<protein>
    <submittedName>
        <fullName evidence="1">Uncharacterized protein</fullName>
    </submittedName>
</protein>
<feature type="non-terminal residue" evidence="1">
    <location>
        <position position="1"/>
    </location>
</feature>
<reference evidence="1 2" key="1">
    <citation type="submission" date="2024-05" db="EMBL/GenBank/DDBJ databases">
        <title>Genome sequencing and assembly of Indian major carp, Cirrhinus mrigala (Hamilton, 1822).</title>
        <authorList>
            <person name="Mohindra V."/>
            <person name="Chowdhury L.M."/>
            <person name="Lal K."/>
            <person name="Jena J.K."/>
        </authorList>
    </citation>
    <scope>NUCLEOTIDE SEQUENCE [LARGE SCALE GENOMIC DNA]</scope>
    <source>
        <strain evidence="1">CM1030</strain>
        <tissue evidence="1">Blood</tissue>
    </source>
</reference>
<evidence type="ECO:0000313" key="1">
    <source>
        <dbReference type="EMBL" id="KAL0203352.1"/>
    </source>
</evidence>
<organism evidence="1 2">
    <name type="scientific">Cirrhinus mrigala</name>
    <name type="common">Mrigala</name>
    <dbReference type="NCBI Taxonomy" id="683832"/>
    <lineage>
        <taxon>Eukaryota</taxon>
        <taxon>Metazoa</taxon>
        <taxon>Chordata</taxon>
        <taxon>Craniata</taxon>
        <taxon>Vertebrata</taxon>
        <taxon>Euteleostomi</taxon>
        <taxon>Actinopterygii</taxon>
        <taxon>Neopterygii</taxon>
        <taxon>Teleostei</taxon>
        <taxon>Ostariophysi</taxon>
        <taxon>Cypriniformes</taxon>
        <taxon>Cyprinidae</taxon>
        <taxon>Labeoninae</taxon>
        <taxon>Labeonini</taxon>
        <taxon>Cirrhinus</taxon>
    </lineage>
</organism>
<dbReference type="Proteomes" id="UP001529510">
    <property type="component" value="Unassembled WGS sequence"/>
</dbReference>
<accession>A0ABD0RZY9</accession>